<dbReference type="AlphaFoldDB" id="A0A841U2Z9"/>
<gene>
    <name evidence="4" type="ORF">H7B90_13160</name>
</gene>
<protein>
    <submittedName>
        <fullName evidence="4">Class F sortase</fullName>
    </submittedName>
</protein>
<name>A0A841U2Z9_9BACL</name>
<feature type="region of interest" description="Disordered" evidence="3">
    <location>
        <begin position="1"/>
        <end position="56"/>
    </location>
</feature>
<evidence type="ECO:0000256" key="2">
    <source>
        <dbReference type="PIRSR" id="PIRSR605754-1"/>
    </source>
</evidence>
<evidence type="ECO:0000256" key="1">
    <source>
        <dbReference type="ARBA" id="ARBA00022801"/>
    </source>
</evidence>
<dbReference type="InterPro" id="IPR023365">
    <property type="entry name" value="Sortase_dom-sf"/>
</dbReference>
<dbReference type="Pfam" id="PF04203">
    <property type="entry name" value="Sortase"/>
    <property type="match status" value="1"/>
</dbReference>
<feature type="compositionally biased region" description="Pro residues" evidence="3">
    <location>
        <begin position="28"/>
        <end position="39"/>
    </location>
</feature>
<comment type="caution">
    <text evidence="4">The sequence shown here is derived from an EMBL/GenBank/DDBJ whole genome shotgun (WGS) entry which is preliminary data.</text>
</comment>
<organism evidence="4 5">
    <name type="scientific">Cohnella xylanilytica</name>
    <dbReference type="NCBI Taxonomy" id="557555"/>
    <lineage>
        <taxon>Bacteria</taxon>
        <taxon>Bacillati</taxon>
        <taxon>Bacillota</taxon>
        <taxon>Bacilli</taxon>
        <taxon>Bacillales</taxon>
        <taxon>Paenibacillaceae</taxon>
        <taxon>Cohnella</taxon>
    </lineage>
</organism>
<accession>A0A841U2Z9</accession>
<dbReference type="InterPro" id="IPR005754">
    <property type="entry name" value="Sortase"/>
</dbReference>
<sequence length="206" mass="22097">MIPLQGVSVPGIPLRALPRGNRHSPRQGVPPPSPLPRPAPRAAAEKPAAPAPSRSFESLAFTPDRVVIPTLRIDARVEQVGVLENGRMDVPESPHVTGILSPGIKPGQKGNAVIAGHVDSHTGPAVFYPLKKAKPGDPIVVTNSKGKALVFKITSVESFKTAEAPIQRIFGPADEARLCLITCTGKFNRARREHEERLVVFARLMT</sequence>
<evidence type="ECO:0000313" key="4">
    <source>
        <dbReference type="EMBL" id="MBB6692354.1"/>
    </source>
</evidence>
<dbReference type="Proteomes" id="UP000553776">
    <property type="component" value="Unassembled WGS sequence"/>
</dbReference>
<feature type="active site" description="Proton donor/acceptor" evidence="2">
    <location>
        <position position="117"/>
    </location>
</feature>
<dbReference type="GO" id="GO:0016787">
    <property type="term" value="F:hydrolase activity"/>
    <property type="evidence" value="ECO:0007669"/>
    <property type="project" value="UniProtKB-KW"/>
</dbReference>
<dbReference type="SUPFAM" id="SSF63817">
    <property type="entry name" value="Sortase"/>
    <property type="match status" value="1"/>
</dbReference>
<evidence type="ECO:0000256" key="3">
    <source>
        <dbReference type="SAM" id="MobiDB-lite"/>
    </source>
</evidence>
<feature type="compositionally biased region" description="Low complexity" evidence="3">
    <location>
        <begin position="40"/>
        <end position="55"/>
    </location>
</feature>
<evidence type="ECO:0000313" key="5">
    <source>
        <dbReference type="Proteomes" id="UP000553776"/>
    </source>
</evidence>
<dbReference type="EMBL" id="JACJVR010000052">
    <property type="protein sequence ID" value="MBB6692354.1"/>
    <property type="molecule type" value="Genomic_DNA"/>
</dbReference>
<reference evidence="4 5" key="1">
    <citation type="submission" date="2020-08" db="EMBL/GenBank/DDBJ databases">
        <title>Cohnella phylogeny.</title>
        <authorList>
            <person name="Dunlap C."/>
        </authorList>
    </citation>
    <scope>NUCLEOTIDE SEQUENCE [LARGE SCALE GENOMIC DNA]</scope>
    <source>
        <strain evidence="4 5">DSM 25239</strain>
    </source>
</reference>
<keyword evidence="5" id="KW-1185">Reference proteome</keyword>
<dbReference type="CDD" id="cd05829">
    <property type="entry name" value="Sortase_F"/>
    <property type="match status" value="1"/>
</dbReference>
<dbReference type="InterPro" id="IPR042001">
    <property type="entry name" value="Sortase_F"/>
</dbReference>
<proteinExistence type="predicted"/>
<feature type="active site" description="Acyl-thioester intermediate" evidence="2">
    <location>
        <position position="183"/>
    </location>
</feature>
<keyword evidence="1" id="KW-0378">Hydrolase</keyword>
<dbReference type="Gene3D" id="2.40.260.10">
    <property type="entry name" value="Sortase"/>
    <property type="match status" value="1"/>
</dbReference>